<dbReference type="SUPFAM" id="SSF88659">
    <property type="entry name" value="Sigma3 and sigma4 domains of RNA polymerase sigma factors"/>
    <property type="match status" value="1"/>
</dbReference>
<keyword evidence="1" id="KW-0805">Transcription regulation</keyword>
<evidence type="ECO:0000313" key="7">
    <source>
        <dbReference type="Proteomes" id="UP001597510"/>
    </source>
</evidence>
<evidence type="ECO:0000256" key="4">
    <source>
        <dbReference type="ARBA" id="ARBA00023163"/>
    </source>
</evidence>
<dbReference type="Gene3D" id="1.10.10.10">
    <property type="entry name" value="Winged helix-like DNA-binding domain superfamily/Winged helix DNA-binding domain"/>
    <property type="match status" value="1"/>
</dbReference>
<dbReference type="Gene3D" id="1.10.1740.10">
    <property type="match status" value="1"/>
</dbReference>
<protein>
    <submittedName>
        <fullName evidence="6">RNA polymerase sigma factor</fullName>
    </submittedName>
</protein>
<accession>A0ABW5J2K3</accession>
<dbReference type="InterPro" id="IPR039425">
    <property type="entry name" value="RNA_pol_sigma-70-like"/>
</dbReference>
<keyword evidence="2" id="KW-0731">Sigma factor</keyword>
<evidence type="ECO:0000256" key="2">
    <source>
        <dbReference type="ARBA" id="ARBA00023082"/>
    </source>
</evidence>
<dbReference type="InterPro" id="IPR036388">
    <property type="entry name" value="WH-like_DNA-bd_sf"/>
</dbReference>
<keyword evidence="7" id="KW-1185">Reference proteome</keyword>
<evidence type="ECO:0000259" key="5">
    <source>
        <dbReference type="Pfam" id="PF04545"/>
    </source>
</evidence>
<dbReference type="Proteomes" id="UP001597510">
    <property type="component" value="Unassembled WGS sequence"/>
</dbReference>
<evidence type="ECO:0000256" key="3">
    <source>
        <dbReference type="ARBA" id="ARBA00023125"/>
    </source>
</evidence>
<dbReference type="InterPro" id="IPR014284">
    <property type="entry name" value="RNA_pol_sigma-70_dom"/>
</dbReference>
<reference evidence="7" key="1">
    <citation type="journal article" date="2019" name="Int. J. Syst. Evol. Microbiol.">
        <title>The Global Catalogue of Microorganisms (GCM) 10K type strain sequencing project: providing services to taxonomists for standard genome sequencing and annotation.</title>
        <authorList>
            <consortium name="The Broad Institute Genomics Platform"/>
            <consortium name="The Broad Institute Genome Sequencing Center for Infectious Disease"/>
            <person name="Wu L."/>
            <person name="Ma J."/>
        </authorList>
    </citation>
    <scope>NUCLEOTIDE SEQUENCE [LARGE SCALE GENOMIC DNA]</scope>
    <source>
        <strain evidence="7">KCTC 52344</strain>
    </source>
</reference>
<dbReference type="EMBL" id="JBHULC010000004">
    <property type="protein sequence ID" value="MFD2520244.1"/>
    <property type="molecule type" value="Genomic_DNA"/>
</dbReference>
<dbReference type="Pfam" id="PF04545">
    <property type="entry name" value="Sigma70_r4"/>
    <property type="match status" value="1"/>
</dbReference>
<evidence type="ECO:0000256" key="1">
    <source>
        <dbReference type="ARBA" id="ARBA00023015"/>
    </source>
</evidence>
<dbReference type="InterPro" id="IPR013324">
    <property type="entry name" value="RNA_pol_sigma_r3/r4-like"/>
</dbReference>
<dbReference type="PANTHER" id="PTHR43133">
    <property type="entry name" value="RNA POLYMERASE ECF-TYPE SIGMA FACTO"/>
    <property type="match status" value="1"/>
</dbReference>
<name>A0ABW5J2K3_9BACT</name>
<proteinExistence type="predicted"/>
<feature type="domain" description="RNA polymerase sigma-70 region 4" evidence="5">
    <location>
        <begin position="161"/>
        <end position="201"/>
    </location>
</feature>
<organism evidence="6 7">
    <name type="scientific">Emticicia soli</name>
    <dbReference type="NCBI Taxonomy" id="2027878"/>
    <lineage>
        <taxon>Bacteria</taxon>
        <taxon>Pseudomonadati</taxon>
        <taxon>Bacteroidota</taxon>
        <taxon>Cytophagia</taxon>
        <taxon>Cytophagales</taxon>
        <taxon>Leadbetterellaceae</taxon>
        <taxon>Emticicia</taxon>
    </lineage>
</organism>
<gene>
    <name evidence="6" type="ORF">ACFSR2_05065</name>
</gene>
<comment type="caution">
    <text evidence="6">The sequence shown here is derived from an EMBL/GenBank/DDBJ whole genome shotgun (WGS) entry which is preliminary data.</text>
</comment>
<keyword evidence="3" id="KW-0238">DNA-binding</keyword>
<keyword evidence="4" id="KW-0804">Transcription</keyword>
<evidence type="ECO:0000313" key="6">
    <source>
        <dbReference type="EMBL" id="MFD2520244.1"/>
    </source>
</evidence>
<dbReference type="PANTHER" id="PTHR43133:SF8">
    <property type="entry name" value="RNA POLYMERASE SIGMA FACTOR HI_1459-RELATED"/>
    <property type="match status" value="1"/>
</dbReference>
<dbReference type="NCBIfam" id="TIGR02937">
    <property type="entry name" value="sigma70-ECF"/>
    <property type="match status" value="1"/>
</dbReference>
<sequence>MNKIKLMAETFTDQQVVDGLLKREKSLTNRIVAYLYIYQESITHMVMANNGRTEDAEDVFQEMIIIFLNQVWDEKFKLIKLSSDDPEEEEKYIKISTYLYKLANRIWLKKMLRDKKQQNWEDKFLALQDTNDEYTPLLQITSEEDSSRFKKMYSQLKEDCIKILDAFYFQDKSIREIADELKITEANVKVIKHRCIEKLKKIITR</sequence>
<dbReference type="InterPro" id="IPR007630">
    <property type="entry name" value="RNA_pol_sigma70_r4"/>
</dbReference>